<proteinExistence type="inferred from homology"/>
<evidence type="ECO:0000256" key="3">
    <source>
        <dbReference type="ARBA" id="ARBA00022679"/>
    </source>
</evidence>
<evidence type="ECO:0000313" key="5">
    <source>
        <dbReference type="EMBL" id="SVB23711.1"/>
    </source>
</evidence>
<dbReference type="Gene3D" id="3.40.50.150">
    <property type="entry name" value="Vaccinia Virus protein VP39"/>
    <property type="match status" value="1"/>
</dbReference>
<protein>
    <recommendedName>
        <fullName evidence="6">16S rRNA (Cytosine(1402)-N(4))-methyltransferase</fullName>
    </recommendedName>
</protein>
<evidence type="ECO:0000256" key="1">
    <source>
        <dbReference type="ARBA" id="ARBA00010396"/>
    </source>
</evidence>
<gene>
    <name evidence="5" type="ORF">METZ01_LOCUS176565</name>
</gene>
<dbReference type="PANTHER" id="PTHR11265:SF0">
    <property type="entry name" value="12S RRNA N4-METHYLCYTIDINE METHYLTRANSFERASE"/>
    <property type="match status" value="1"/>
</dbReference>
<keyword evidence="3" id="KW-0808">Transferase</keyword>
<dbReference type="Gene3D" id="1.10.150.170">
    <property type="entry name" value="Putative methyltransferase TM0872, insert domain"/>
    <property type="match status" value="1"/>
</dbReference>
<evidence type="ECO:0000256" key="2">
    <source>
        <dbReference type="ARBA" id="ARBA00022603"/>
    </source>
</evidence>
<dbReference type="InterPro" id="IPR002903">
    <property type="entry name" value="RsmH"/>
</dbReference>
<accession>A0A382CDE9</accession>
<dbReference type="EMBL" id="UINC01033827">
    <property type="protein sequence ID" value="SVB23711.1"/>
    <property type="molecule type" value="Genomic_DNA"/>
</dbReference>
<dbReference type="NCBIfam" id="TIGR00006">
    <property type="entry name" value="16S rRNA (cytosine(1402)-N(4))-methyltransferase RsmH"/>
    <property type="match status" value="1"/>
</dbReference>
<evidence type="ECO:0000256" key="4">
    <source>
        <dbReference type="ARBA" id="ARBA00022691"/>
    </source>
</evidence>
<sequence>MNFEDTGHKPVLLKELIDALKPKENEIYFDATFGNGGYSSKLLDTVNCKIIAIDQDPLVQSKAEEFKQKYGERFDFFEEKFSGIQNVMERIKEKKVNGFIFDIGVSSMQLDNPNRGFSFQNEGPLDMRMDSKGQTAADLINNIKENELADIIYHYGDEHKSRKIANKIVEYRKNVKINNTSELARIVKSCFPSKYYKKHPATKTFQAIRIYLNNEVGELCAGLNNASQYLIKGGKICVVSFHSIEDRLIKNFFQFRKNDSDSVRNLFKKYKNKVFTPNDEEIENNPRSRSAKLRFAIRNENIFSSINLSELGFESV</sequence>
<dbReference type="Pfam" id="PF01795">
    <property type="entry name" value="Methyltransf_5"/>
    <property type="match status" value="1"/>
</dbReference>
<dbReference type="GO" id="GO:0071424">
    <property type="term" value="F:rRNA (cytosine-N4-)-methyltransferase activity"/>
    <property type="evidence" value="ECO:0007669"/>
    <property type="project" value="TreeGrafter"/>
</dbReference>
<evidence type="ECO:0008006" key="6">
    <source>
        <dbReference type="Google" id="ProtNLM"/>
    </source>
</evidence>
<keyword evidence="2" id="KW-0489">Methyltransferase</keyword>
<dbReference type="SUPFAM" id="SSF53335">
    <property type="entry name" value="S-adenosyl-L-methionine-dependent methyltransferases"/>
    <property type="match status" value="1"/>
</dbReference>
<comment type="similarity">
    <text evidence="1">Belongs to the methyltransferase superfamily. RsmH family.</text>
</comment>
<dbReference type="PIRSF" id="PIRSF004486">
    <property type="entry name" value="MraW"/>
    <property type="match status" value="1"/>
</dbReference>
<dbReference type="SUPFAM" id="SSF81799">
    <property type="entry name" value="Putative methyltransferase TM0872, insert domain"/>
    <property type="match status" value="1"/>
</dbReference>
<reference evidence="5" key="1">
    <citation type="submission" date="2018-05" db="EMBL/GenBank/DDBJ databases">
        <authorList>
            <person name="Lanie J.A."/>
            <person name="Ng W.-L."/>
            <person name="Kazmierczak K.M."/>
            <person name="Andrzejewski T.M."/>
            <person name="Davidsen T.M."/>
            <person name="Wayne K.J."/>
            <person name="Tettelin H."/>
            <person name="Glass J.I."/>
            <person name="Rusch D."/>
            <person name="Podicherti R."/>
            <person name="Tsui H.-C.T."/>
            <person name="Winkler M.E."/>
        </authorList>
    </citation>
    <scope>NUCLEOTIDE SEQUENCE</scope>
</reference>
<organism evidence="5">
    <name type="scientific">marine metagenome</name>
    <dbReference type="NCBI Taxonomy" id="408172"/>
    <lineage>
        <taxon>unclassified sequences</taxon>
        <taxon>metagenomes</taxon>
        <taxon>ecological metagenomes</taxon>
    </lineage>
</organism>
<name>A0A382CDE9_9ZZZZ</name>
<dbReference type="InterPro" id="IPR029063">
    <property type="entry name" value="SAM-dependent_MTases_sf"/>
</dbReference>
<dbReference type="HAMAP" id="MF_01007">
    <property type="entry name" value="16SrRNA_methyltr_H"/>
    <property type="match status" value="1"/>
</dbReference>
<dbReference type="InterPro" id="IPR023397">
    <property type="entry name" value="SAM-dep_MeTrfase_MraW_recog"/>
</dbReference>
<dbReference type="AlphaFoldDB" id="A0A382CDE9"/>
<dbReference type="FunFam" id="1.10.150.170:FF:000003">
    <property type="entry name" value="Ribosomal RNA small subunit methyltransferase H"/>
    <property type="match status" value="1"/>
</dbReference>
<keyword evidence="4" id="KW-0949">S-adenosyl-L-methionine</keyword>
<dbReference type="PANTHER" id="PTHR11265">
    <property type="entry name" value="S-ADENOSYL-METHYLTRANSFERASE MRAW"/>
    <property type="match status" value="1"/>
</dbReference>
<dbReference type="GO" id="GO:0070475">
    <property type="term" value="P:rRNA base methylation"/>
    <property type="evidence" value="ECO:0007669"/>
    <property type="project" value="TreeGrafter"/>
</dbReference>